<dbReference type="PANTHER" id="PTHR31357">
    <property type="entry name" value="SERPENTINE RECEPTOR CLASS ALPHA-10"/>
    <property type="match status" value="1"/>
</dbReference>
<evidence type="ECO:0000256" key="1">
    <source>
        <dbReference type="ARBA" id="ARBA00004141"/>
    </source>
</evidence>
<dbReference type="EMBL" id="CATQJL010000316">
    <property type="protein sequence ID" value="CAJ0606388.1"/>
    <property type="molecule type" value="Genomic_DNA"/>
</dbReference>
<keyword evidence="4 5" id="KW-0472">Membrane</keyword>
<evidence type="ECO:0000313" key="6">
    <source>
        <dbReference type="EMBL" id="CAJ0606388.1"/>
    </source>
</evidence>
<feature type="transmembrane region" description="Helical" evidence="5">
    <location>
        <begin position="165"/>
        <end position="187"/>
    </location>
</feature>
<organism evidence="6 7">
    <name type="scientific">Cylicocyclus nassatus</name>
    <name type="common">Nematode worm</name>
    <dbReference type="NCBI Taxonomy" id="53992"/>
    <lineage>
        <taxon>Eukaryota</taxon>
        <taxon>Metazoa</taxon>
        <taxon>Ecdysozoa</taxon>
        <taxon>Nematoda</taxon>
        <taxon>Chromadorea</taxon>
        <taxon>Rhabditida</taxon>
        <taxon>Rhabditina</taxon>
        <taxon>Rhabditomorpha</taxon>
        <taxon>Strongyloidea</taxon>
        <taxon>Strongylidae</taxon>
        <taxon>Cylicocyclus</taxon>
    </lineage>
</organism>
<reference evidence="6" key="1">
    <citation type="submission" date="2023-07" db="EMBL/GenBank/DDBJ databases">
        <authorList>
            <consortium name="CYATHOMIX"/>
        </authorList>
    </citation>
    <scope>NUCLEOTIDE SEQUENCE</scope>
    <source>
        <strain evidence="6">N/A</strain>
    </source>
</reference>
<dbReference type="AlphaFoldDB" id="A0AA36H9B9"/>
<feature type="transmembrane region" description="Helical" evidence="5">
    <location>
        <begin position="49"/>
        <end position="72"/>
    </location>
</feature>
<evidence type="ECO:0000256" key="3">
    <source>
        <dbReference type="ARBA" id="ARBA00022989"/>
    </source>
</evidence>
<feature type="transmembrane region" description="Helical" evidence="5">
    <location>
        <begin position="120"/>
        <end position="145"/>
    </location>
</feature>
<comment type="subcellular location">
    <subcellularLocation>
        <location evidence="1">Membrane</location>
        <topology evidence="1">Multi-pass membrane protein</topology>
    </subcellularLocation>
</comment>
<accession>A0AA36H9B9</accession>
<gene>
    <name evidence="6" type="ORF">CYNAS_LOCUS18371</name>
</gene>
<name>A0AA36H9B9_CYLNA</name>
<keyword evidence="7" id="KW-1185">Reference proteome</keyword>
<evidence type="ECO:0000313" key="7">
    <source>
        <dbReference type="Proteomes" id="UP001176961"/>
    </source>
</evidence>
<evidence type="ECO:0000256" key="4">
    <source>
        <dbReference type="ARBA" id="ARBA00023136"/>
    </source>
</evidence>
<dbReference type="Proteomes" id="UP001176961">
    <property type="component" value="Unassembled WGS sequence"/>
</dbReference>
<evidence type="ECO:0000256" key="5">
    <source>
        <dbReference type="SAM" id="Phobius"/>
    </source>
</evidence>
<keyword evidence="2 5" id="KW-0812">Transmembrane</keyword>
<feature type="transmembrane region" description="Helical" evidence="5">
    <location>
        <begin position="15"/>
        <end position="37"/>
    </location>
</feature>
<dbReference type="GO" id="GO:0016020">
    <property type="term" value="C:membrane"/>
    <property type="evidence" value="ECO:0007669"/>
    <property type="project" value="UniProtKB-SubCell"/>
</dbReference>
<comment type="caution">
    <text evidence="6">The sequence shown here is derived from an EMBL/GenBank/DDBJ whole genome shotgun (WGS) entry which is preliminary data.</text>
</comment>
<proteinExistence type="predicted"/>
<dbReference type="PANTHER" id="PTHR31357:SF16">
    <property type="entry name" value="G_PROTEIN_RECEP_F1_2 DOMAIN-CONTAINING PROTEIN-RELATED"/>
    <property type="match status" value="1"/>
</dbReference>
<dbReference type="GO" id="GO:0004984">
    <property type="term" value="F:olfactory receptor activity"/>
    <property type="evidence" value="ECO:0007669"/>
    <property type="project" value="TreeGrafter"/>
</dbReference>
<keyword evidence="3 5" id="KW-1133">Transmembrane helix</keyword>
<protein>
    <submittedName>
        <fullName evidence="6">Uncharacterized protein</fullName>
    </submittedName>
</protein>
<feature type="transmembrane region" description="Helical" evidence="5">
    <location>
        <begin position="78"/>
        <end position="99"/>
    </location>
</feature>
<sequence>MACKSYEALVTDTGFLLVISSQGVAAAISFVVSVIAVRNFTKSHFHINCKILIISLLLLYLLHSMLVGSLQALHVTRFLWYADPSSSCVTTFALLQLGVMTERAIALWKRKHYEETGSTLGFVIAGCCVTAGTAFSTWSFAPMILETQTVYCSVSTAETANRIKIRSYICCGINIVALGMAMLVFSLNAAAVRRLCRTILWPRH</sequence>
<dbReference type="InterPro" id="IPR019408">
    <property type="entry name" value="7TM_GPCR_serpentine_rcpt_Srab"/>
</dbReference>
<dbReference type="Pfam" id="PF10292">
    <property type="entry name" value="7TM_GPCR_Srab"/>
    <property type="match status" value="1"/>
</dbReference>
<evidence type="ECO:0000256" key="2">
    <source>
        <dbReference type="ARBA" id="ARBA00022692"/>
    </source>
</evidence>
<dbReference type="InterPro" id="IPR051080">
    <property type="entry name" value="Nematode_rcpt-like_serp_alpha"/>
</dbReference>